<feature type="domain" description="RNA polymerase sigma factor 70 region 4 type 2" evidence="7">
    <location>
        <begin position="127"/>
        <end position="179"/>
    </location>
</feature>
<dbReference type="SUPFAM" id="SSF88659">
    <property type="entry name" value="Sigma3 and sigma4 domains of RNA polymerase sigma factors"/>
    <property type="match status" value="1"/>
</dbReference>
<protein>
    <submittedName>
        <fullName evidence="8">Sigma-70 family RNA polymerase sigma factor</fullName>
    </submittedName>
</protein>
<dbReference type="PANTHER" id="PTHR43133">
    <property type="entry name" value="RNA POLYMERASE ECF-TYPE SIGMA FACTO"/>
    <property type="match status" value="1"/>
</dbReference>
<dbReference type="InterPro" id="IPR036388">
    <property type="entry name" value="WH-like_DNA-bd_sf"/>
</dbReference>
<dbReference type="Pfam" id="PF04542">
    <property type="entry name" value="Sigma70_r2"/>
    <property type="match status" value="1"/>
</dbReference>
<keyword evidence="9" id="KW-1185">Reference proteome</keyword>
<evidence type="ECO:0000256" key="1">
    <source>
        <dbReference type="ARBA" id="ARBA00010641"/>
    </source>
</evidence>
<dbReference type="Gene3D" id="1.10.10.10">
    <property type="entry name" value="Winged helix-like DNA-binding domain superfamily/Winged helix DNA-binding domain"/>
    <property type="match status" value="1"/>
</dbReference>
<dbReference type="NCBIfam" id="TIGR02937">
    <property type="entry name" value="sigma70-ECF"/>
    <property type="match status" value="1"/>
</dbReference>
<evidence type="ECO:0000256" key="4">
    <source>
        <dbReference type="ARBA" id="ARBA00023163"/>
    </source>
</evidence>
<dbReference type="InterPro" id="IPR039425">
    <property type="entry name" value="RNA_pol_sigma-70-like"/>
</dbReference>
<keyword evidence="3" id="KW-0731">Sigma factor</keyword>
<proteinExistence type="inferred from homology"/>
<dbReference type="Gene3D" id="1.10.1740.10">
    <property type="match status" value="1"/>
</dbReference>
<feature type="domain" description="RNA polymerase sigma-70 region 2" evidence="6">
    <location>
        <begin position="21"/>
        <end position="83"/>
    </location>
</feature>
<evidence type="ECO:0000259" key="6">
    <source>
        <dbReference type="Pfam" id="PF04542"/>
    </source>
</evidence>
<dbReference type="InterPro" id="IPR014284">
    <property type="entry name" value="RNA_pol_sigma-70_dom"/>
</dbReference>
<name>A0ABR7EAQ9_9FIRM</name>
<organism evidence="8 9">
    <name type="scientific">Christensenella tenuis</name>
    <dbReference type="NCBI Taxonomy" id="2763033"/>
    <lineage>
        <taxon>Bacteria</taxon>
        <taxon>Bacillati</taxon>
        <taxon>Bacillota</taxon>
        <taxon>Clostridia</taxon>
        <taxon>Christensenellales</taxon>
        <taxon>Christensenellaceae</taxon>
        <taxon>Christensenella</taxon>
    </lineage>
</organism>
<dbReference type="Pfam" id="PF08281">
    <property type="entry name" value="Sigma70_r4_2"/>
    <property type="match status" value="1"/>
</dbReference>
<feature type="compositionally biased region" description="Low complexity" evidence="5">
    <location>
        <begin position="517"/>
        <end position="528"/>
    </location>
</feature>
<sequence>MNYEKAVALAKAGREEGFRFLYEATYRSKYYLALQYMKNEEVAKDVLQDAYIRAFSKLDQLKEPDAFAGWLGRIVANTAKNKLIKNEPVLFSDVAVDEDMEGFEYRIEDEEIENQPEPAYTKQELRELVRELIDSLSEEQRMCILLFYIEGASIREIASTLGCSENTVKSRLNYGRKNLKVKAEELKKKGYKLYGMAPLPLLLYLLRAQEAGLSESSAFTEAGKNIAEAVFQDSALQKGAPSSGVRYAAENGVKTAAKTVAKSGFLHTVAGKTVAVIACICIAGGAVYGISNALQKPVEPEITVQQEEAAPAQTPEATATPAVKELAEADYPELLAGQLTREELEFVLAYGPEEIPEQGFGLTDYTFILNTLCQGSDLESGIIKNYGANEQWESQYSAEDINRLFSVFTDYRFEEGMEHAEMIRISGDAVIFFPATLSYTAEAGVTKTEYTDGKIHIYYTYEHNSYENGISTSYKKAVLEQGEDGTYRIVRIEEIFAGTGQEGEGGTPAAGEQPESGAVDGNAGNNGAMDPTADSAAVKEFYTDVLDGPESGSSYYFICDMNGDGIQELLVSTEVAEGPFLYNKFHVYTCEKEGESYALKPVSGEITALGLCIAGDGNGLFTQELSRGTGEMRIYRITIQDGTLVKGSAEQSFTMGDADNQAFIAANPSVEWMELSDRSAFTIFG</sequence>
<dbReference type="EMBL" id="JACOON010000001">
    <property type="protein sequence ID" value="MBC5646842.1"/>
    <property type="molecule type" value="Genomic_DNA"/>
</dbReference>
<dbReference type="RefSeq" id="WP_186856379.1">
    <property type="nucleotide sequence ID" value="NZ_JACOON010000001.1"/>
</dbReference>
<evidence type="ECO:0000313" key="8">
    <source>
        <dbReference type="EMBL" id="MBC5646842.1"/>
    </source>
</evidence>
<comment type="similarity">
    <text evidence="1">Belongs to the sigma-70 factor family. ECF subfamily.</text>
</comment>
<accession>A0ABR7EAQ9</accession>
<evidence type="ECO:0000256" key="5">
    <source>
        <dbReference type="SAM" id="MobiDB-lite"/>
    </source>
</evidence>
<keyword evidence="4" id="KW-0804">Transcription</keyword>
<dbReference type="InterPro" id="IPR013325">
    <property type="entry name" value="RNA_pol_sigma_r2"/>
</dbReference>
<gene>
    <name evidence="8" type="ORF">H8S18_00585</name>
</gene>
<evidence type="ECO:0000256" key="2">
    <source>
        <dbReference type="ARBA" id="ARBA00023015"/>
    </source>
</evidence>
<dbReference type="InterPro" id="IPR007627">
    <property type="entry name" value="RNA_pol_sigma70_r2"/>
</dbReference>
<evidence type="ECO:0000259" key="7">
    <source>
        <dbReference type="Pfam" id="PF08281"/>
    </source>
</evidence>
<dbReference type="Proteomes" id="UP000606889">
    <property type="component" value="Unassembled WGS sequence"/>
</dbReference>
<evidence type="ECO:0000313" key="9">
    <source>
        <dbReference type="Proteomes" id="UP000606889"/>
    </source>
</evidence>
<dbReference type="SUPFAM" id="SSF88946">
    <property type="entry name" value="Sigma2 domain of RNA polymerase sigma factors"/>
    <property type="match status" value="1"/>
</dbReference>
<dbReference type="CDD" id="cd06171">
    <property type="entry name" value="Sigma70_r4"/>
    <property type="match status" value="1"/>
</dbReference>
<reference evidence="8 9" key="1">
    <citation type="submission" date="2020-08" db="EMBL/GenBank/DDBJ databases">
        <title>Genome public.</title>
        <authorList>
            <person name="Liu C."/>
            <person name="Sun Q."/>
        </authorList>
    </citation>
    <scope>NUCLEOTIDE SEQUENCE [LARGE SCALE GENOMIC DNA]</scope>
    <source>
        <strain evidence="8 9">NSJ-35</strain>
    </source>
</reference>
<dbReference type="InterPro" id="IPR013324">
    <property type="entry name" value="RNA_pol_sigma_r3/r4-like"/>
</dbReference>
<dbReference type="InterPro" id="IPR013249">
    <property type="entry name" value="RNA_pol_sigma70_r4_t2"/>
</dbReference>
<comment type="caution">
    <text evidence="8">The sequence shown here is derived from an EMBL/GenBank/DDBJ whole genome shotgun (WGS) entry which is preliminary data.</text>
</comment>
<dbReference type="PANTHER" id="PTHR43133:SF51">
    <property type="entry name" value="RNA POLYMERASE SIGMA FACTOR"/>
    <property type="match status" value="1"/>
</dbReference>
<evidence type="ECO:0000256" key="3">
    <source>
        <dbReference type="ARBA" id="ARBA00023082"/>
    </source>
</evidence>
<keyword evidence="2" id="KW-0805">Transcription regulation</keyword>
<feature type="region of interest" description="Disordered" evidence="5">
    <location>
        <begin position="499"/>
        <end position="530"/>
    </location>
</feature>